<keyword evidence="2" id="KW-0808">Transferase</keyword>
<feature type="domain" description="O-methyltransferase dimerisation" evidence="5">
    <location>
        <begin position="83"/>
        <end position="154"/>
    </location>
</feature>
<dbReference type="Pfam" id="PF08100">
    <property type="entry name" value="Dimerisation"/>
    <property type="match status" value="1"/>
</dbReference>
<proteinExistence type="predicted"/>
<dbReference type="EMBL" id="MU005652">
    <property type="protein sequence ID" value="KAF2675693.1"/>
    <property type="molecule type" value="Genomic_DNA"/>
</dbReference>
<dbReference type="Proteomes" id="UP000799291">
    <property type="component" value="Unassembled WGS sequence"/>
</dbReference>
<gene>
    <name evidence="6" type="ORF">K458DRAFT_471217</name>
</gene>
<dbReference type="Pfam" id="PF00891">
    <property type="entry name" value="Methyltransf_2"/>
    <property type="match status" value="1"/>
</dbReference>
<evidence type="ECO:0000313" key="6">
    <source>
        <dbReference type="EMBL" id="KAF2675693.1"/>
    </source>
</evidence>
<dbReference type="SUPFAM" id="SSF53335">
    <property type="entry name" value="S-adenosyl-L-methionine-dependent methyltransferases"/>
    <property type="match status" value="1"/>
</dbReference>
<dbReference type="InterPro" id="IPR036390">
    <property type="entry name" value="WH_DNA-bd_sf"/>
</dbReference>
<evidence type="ECO:0000259" key="5">
    <source>
        <dbReference type="Pfam" id="PF08100"/>
    </source>
</evidence>
<sequence length="324" mass="35077">SNGVSEKLPLEQLSSAISENAGIVSEYLATNHLPQPSFEADGPSVIIPVNAPPNVQLARQKLLAASLELFQLAKGPSDFLPNLVTGFQYISCLTWLCQYKIFHLVPLDASISYDALSTASKVSVQRLKAIIRIRMTTGLFREDVDGGSVVHSATSALLARDPVVYSYARHMCGGSAPVAQKMAAAALKWGPDSTKPYVTAFNVALDIDLLFFDYLSRNPDKMAEFSAYMRNVRSSDTVSLRQLTAGFAWEGIREDGVVVDVGGSTGDAAIAIAEAFPHLKLVVQDVPANADNGRKMLDSSRHASSSKDMTSWKNNLYEARMCIS</sequence>
<dbReference type="InterPro" id="IPR001077">
    <property type="entry name" value="COMT_C"/>
</dbReference>
<reference evidence="6" key="1">
    <citation type="journal article" date="2020" name="Stud. Mycol.">
        <title>101 Dothideomycetes genomes: a test case for predicting lifestyles and emergence of pathogens.</title>
        <authorList>
            <person name="Haridas S."/>
            <person name="Albert R."/>
            <person name="Binder M."/>
            <person name="Bloem J."/>
            <person name="Labutti K."/>
            <person name="Salamov A."/>
            <person name="Andreopoulos B."/>
            <person name="Baker S."/>
            <person name="Barry K."/>
            <person name="Bills G."/>
            <person name="Bluhm B."/>
            <person name="Cannon C."/>
            <person name="Castanera R."/>
            <person name="Culley D."/>
            <person name="Daum C."/>
            <person name="Ezra D."/>
            <person name="Gonzalez J."/>
            <person name="Henrissat B."/>
            <person name="Kuo A."/>
            <person name="Liang C."/>
            <person name="Lipzen A."/>
            <person name="Lutzoni F."/>
            <person name="Magnuson J."/>
            <person name="Mondo S."/>
            <person name="Nolan M."/>
            <person name="Ohm R."/>
            <person name="Pangilinan J."/>
            <person name="Park H.-J."/>
            <person name="Ramirez L."/>
            <person name="Alfaro M."/>
            <person name="Sun H."/>
            <person name="Tritt A."/>
            <person name="Yoshinaga Y."/>
            <person name="Zwiers L.-H."/>
            <person name="Turgeon B."/>
            <person name="Goodwin S."/>
            <person name="Spatafora J."/>
            <person name="Crous P."/>
            <person name="Grigoriev I."/>
        </authorList>
    </citation>
    <scope>NUCLEOTIDE SEQUENCE</scope>
    <source>
        <strain evidence="6">CBS 122367</strain>
    </source>
</reference>
<dbReference type="GO" id="GO:0032259">
    <property type="term" value="P:methylation"/>
    <property type="evidence" value="ECO:0007669"/>
    <property type="project" value="UniProtKB-KW"/>
</dbReference>
<organism evidence="6 7">
    <name type="scientific">Lentithecium fluviatile CBS 122367</name>
    <dbReference type="NCBI Taxonomy" id="1168545"/>
    <lineage>
        <taxon>Eukaryota</taxon>
        <taxon>Fungi</taxon>
        <taxon>Dikarya</taxon>
        <taxon>Ascomycota</taxon>
        <taxon>Pezizomycotina</taxon>
        <taxon>Dothideomycetes</taxon>
        <taxon>Pleosporomycetidae</taxon>
        <taxon>Pleosporales</taxon>
        <taxon>Massarineae</taxon>
        <taxon>Lentitheciaceae</taxon>
        <taxon>Lentithecium</taxon>
    </lineage>
</organism>
<dbReference type="InterPro" id="IPR036388">
    <property type="entry name" value="WH-like_DNA-bd_sf"/>
</dbReference>
<keyword evidence="3" id="KW-0949">S-adenosyl-L-methionine</keyword>
<dbReference type="InterPro" id="IPR016461">
    <property type="entry name" value="COMT-like"/>
</dbReference>
<accession>A0A6G1ICI1</accession>
<feature type="domain" description="O-methyltransferase C-terminal" evidence="4">
    <location>
        <begin position="195"/>
        <end position="300"/>
    </location>
</feature>
<name>A0A6G1ICI1_9PLEO</name>
<dbReference type="PANTHER" id="PTHR43712:SF19">
    <property type="entry name" value="DUAL O-METHYLTRANSFERASE_FAD-DEPENDENT MONOOXYGENASE ELCB"/>
    <property type="match status" value="1"/>
</dbReference>
<evidence type="ECO:0000313" key="7">
    <source>
        <dbReference type="Proteomes" id="UP000799291"/>
    </source>
</evidence>
<dbReference type="AlphaFoldDB" id="A0A6G1ICI1"/>
<evidence type="ECO:0000259" key="4">
    <source>
        <dbReference type="Pfam" id="PF00891"/>
    </source>
</evidence>
<feature type="non-terminal residue" evidence="6">
    <location>
        <position position="1"/>
    </location>
</feature>
<dbReference type="SUPFAM" id="SSF46785">
    <property type="entry name" value="Winged helix' DNA-binding domain"/>
    <property type="match status" value="1"/>
</dbReference>
<keyword evidence="1" id="KW-0489">Methyltransferase</keyword>
<evidence type="ECO:0000256" key="1">
    <source>
        <dbReference type="ARBA" id="ARBA00022603"/>
    </source>
</evidence>
<dbReference type="PANTHER" id="PTHR43712">
    <property type="entry name" value="PUTATIVE (AFU_ORTHOLOGUE AFUA_4G14580)-RELATED"/>
    <property type="match status" value="1"/>
</dbReference>
<evidence type="ECO:0000256" key="2">
    <source>
        <dbReference type="ARBA" id="ARBA00022679"/>
    </source>
</evidence>
<keyword evidence="7" id="KW-1185">Reference proteome</keyword>
<evidence type="ECO:0000256" key="3">
    <source>
        <dbReference type="ARBA" id="ARBA00022691"/>
    </source>
</evidence>
<dbReference type="PROSITE" id="PS51683">
    <property type="entry name" value="SAM_OMT_II"/>
    <property type="match status" value="1"/>
</dbReference>
<dbReference type="OrthoDB" id="2410195at2759"/>
<dbReference type="InterPro" id="IPR012967">
    <property type="entry name" value="COMT_dimerisation"/>
</dbReference>
<dbReference type="Gene3D" id="3.40.50.150">
    <property type="entry name" value="Vaccinia Virus protein VP39"/>
    <property type="match status" value="1"/>
</dbReference>
<dbReference type="InterPro" id="IPR029063">
    <property type="entry name" value="SAM-dependent_MTases_sf"/>
</dbReference>
<dbReference type="Gene3D" id="1.10.10.10">
    <property type="entry name" value="Winged helix-like DNA-binding domain superfamily/Winged helix DNA-binding domain"/>
    <property type="match status" value="1"/>
</dbReference>
<dbReference type="GO" id="GO:0008171">
    <property type="term" value="F:O-methyltransferase activity"/>
    <property type="evidence" value="ECO:0007669"/>
    <property type="project" value="InterPro"/>
</dbReference>
<protein>
    <submittedName>
        <fullName evidence="6">Uncharacterized protein</fullName>
    </submittedName>
</protein>